<gene>
    <name evidence="1" type="ORF">OCTVUL_1B006393</name>
</gene>
<reference evidence="1" key="1">
    <citation type="submission" date="2023-08" db="EMBL/GenBank/DDBJ databases">
        <authorList>
            <person name="Alioto T."/>
            <person name="Alioto T."/>
            <person name="Gomez Garrido J."/>
        </authorList>
    </citation>
    <scope>NUCLEOTIDE SEQUENCE</scope>
</reference>
<evidence type="ECO:0000313" key="1">
    <source>
        <dbReference type="EMBL" id="CAI9734947.1"/>
    </source>
</evidence>
<name>A0AA36FET0_OCTVU</name>
<keyword evidence="2" id="KW-1185">Reference proteome</keyword>
<evidence type="ECO:0000313" key="2">
    <source>
        <dbReference type="Proteomes" id="UP001162480"/>
    </source>
</evidence>
<sequence length="73" mass="7753">MTDNGKSFKAMAKAFMQFGTGVDLLPGILEAAANPDMEGVKDVDLDVDPKAGDVDEDEYISVDAIPDESSSWA</sequence>
<dbReference type="Proteomes" id="UP001162480">
    <property type="component" value="Chromosome 17"/>
</dbReference>
<protein>
    <submittedName>
        <fullName evidence="1">Uncharacterized protein</fullName>
    </submittedName>
</protein>
<proteinExistence type="predicted"/>
<organism evidence="1 2">
    <name type="scientific">Octopus vulgaris</name>
    <name type="common">Common octopus</name>
    <dbReference type="NCBI Taxonomy" id="6645"/>
    <lineage>
        <taxon>Eukaryota</taxon>
        <taxon>Metazoa</taxon>
        <taxon>Spiralia</taxon>
        <taxon>Lophotrochozoa</taxon>
        <taxon>Mollusca</taxon>
        <taxon>Cephalopoda</taxon>
        <taxon>Coleoidea</taxon>
        <taxon>Octopodiformes</taxon>
        <taxon>Octopoda</taxon>
        <taxon>Incirrata</taxon>
        <taxon>Octopodidae</taxon>
        <taxon>Octopus</taxon>
    </lineage>
</organism>
<dbReference type="EMBL" id="OX597830">
    <property type="protein sequence ID" value="CAI9734947.1"/>
    <property type="molecule type" value="Genomic_DNA"/>
</dbReference>
<dbReference type="AlphaFoldDB" id="A0AA36FET0"/>
<accession>A0AA36FET0</accession>